<evidence type="ECO:0000313" key="2">
    <source>
        <dbReference type="EMBL" id="SCY47370.1"/>
    </source>
</evidence>
<dbReference type="PROSITE" id="PS51257">
    <property type="entry name" value="PROKAR_LIPOPROTEIN"/>
    <property type="match status" value="1"/>
</dbReference>
<evidence type="ECO:0008006" key="4">
    <source>
        <dbReference type="Google" id="ProtNLM"/>
    </source>
</evidence>
<dbReference type="AlphaFoldDB" id="A0A1G5G7U9"/>
<evidence type="ECO:0000313" key="3">
    <source>
        <dbReference type="Proteomes" id="UP000199569"/>
    </source>
</evidence>
<keyword evidence="3" id="KW-1185">Reference proteome</keyword>
<protein>
    <recommendedName>
        <fullName evidence="4">Lipoprotein</fullName>
    </recommendedName>
</protein>
<organism evidence="2 3">
    <name type="scientific">Microvirga guangxiensis</name>
    <dbReference type="NCBI Taxonomy" id="549386"/>
    <lineage>
        <taxon>Bacteria</taxon>
        <taxon>Pseudomonadati</taxon>
        <taxon>Pseudomonadota</taxon>
        <taxon>Alphaproteobacteria</taxon>
        <taxon>Hyphomicrobiales</taxon>
        <taxon>Methylobacteriaceae</taxon>
        <taxon>Microvirga</taxon>
    </lineage>
</organism>
<sequence>MRVFAKIMLTGMLLLVAACSVPRERLHDGSASPRIQHPVMPDPSQAPRRWPAYSIDRYGNIYC</sequence>
<proteinExistence type="predicted"/>
<feature type="region of interest" description="Disordered" evidence="1">
    <location>
        <begin position="28"/>
        <end position="47"/>
    </location>
</feature>
<evidence type="ECO:0000256" key="1">
    <source>
        <dbReference type="SAM" id="MobiDB-lite"/>
    </source>
</evidence>
<accession>A0A1G5G7U9</accession>
<dbReference type="EMBL" id="FMVJ01000004">
    <property type="protein sequence ID" value="SCY47370.1"/>
    <property type="molecule type" value="Genomic_DNA"/>
</dbReference>
<gene>
    <name evidence="2" type="ORF">SAMN02927923_01408</name>
</gene>
<dbReference type="Proteomes" id="UP000199569">
    <property type="component" value="Unassembled WGS sequence"/>
</dbReference>
<name>A0A1G5G7U9_9HYPH</name>
<dbReference type="STRING" id="549386.SAMN02927923_01408"/>
<reference evidence="2 3" key="1">
    <citation type="submission" date="2016-10" db="EMBL/GenBank/DDBJ databases">
        <authorList>
            <person name="de Groot N.N."/>
        </authorList>
    </citation>
    <scope>NUCLEOTIDE SEQUENCE [LARGE SCALE GENOMIC DNA]</scope>
    <source>
        <strain evidence="2 3">CGMCC 1.7666</strain>
    </source>
</reference>